<evidence type="ECO:0000256" key="3">
    <source>
        <dbReference type="ARBA" id="ARBA00022786"/>
    </source>
</evidence>
<dbReference type="GO" id="GO:0009867">
    <property type="term" value="P:jasmonic acid mediated signaling pathway"/>
    <property type="evidence" value="ECO:0007669"/>
    <property type="project" value="UniProtKB-ARBA"/>
</dbReference>
<name>A0AAV0RD83_9ROSI</name>
<dbReference type="InterPro" id="IPR016072">
    <property type="entry name" value="Skp1_comp_dimer"/>
</dbReference>
<comment type="similarity">
    <text evidence="2 4">Belongs to the SKP1 family.</text>
</comment>
<dbReference type="PIRSF" id="PIRSF028729">
    <property type="entry name" value="E3_ubiquit_lig_SCF_Skp"/>
    <property type="match status" value="1"/>
</dbReference>
<sequence length="180" mass="20016">MSTCEANGTTEPSPATAQGKTITLKSAEGEMFQVEEAVAMELATVKNFFDDGTIDSDNAAAAVIPLPNVSAQPLSRIIVYCRKQVEFRGSAAPESEKRSFSDEFVKKLELEEVRDLVLAANYLNIPYLLDVLNQNVADRIQNKSVEFVRKFFGIENDFTPEEEQAVREQNAWAFEGVDQD</sequence>
<dbReference type="Pfam" id="PF03931">
    <property type="entry name" value="Skp1_POZ"/>
    <property type="match status" value="1"/>
</dbReference>
<feature type="domain" description="SKP1 component dimerisation" evidence="5">
    <location>
        <begin position="127"/>
        <end position="173"/>
    </location>
</feature>
<keyword evidence="3 4" id="KW-0833">Ubl conjugation pathway</keyword>
<dbReference type="EMBL" id="CAMGYJ010000010">
    <property type="protein sequence ID" value="CAI0555499.1"/>
    <property type="molecule type" value="Genomic_DNA"/>
</dbReference>
<dbReference type="Pfam" id="PF01466">
    <property type="entry name" value="Skp1"/>
    <property type="match status" value="1"/>
</dbReference>
<dbReference type="InterPro" id="IPR016073">
    <property type="entry name" value="Skp1_comp_POZ"/>
</dbReference>
<reference evidence="7" key="1">
    <citation type="submission" date="2022-08" db="EMBL/GenBank/DDBJ databases">
        <authorList>
            <person name="Gutierrez-Valencia J."/>
        </authorList>
    </citation>
    <scope>NUCLEOTIDE SEQUENCE</scope>
</reference>
<dbReference type="Proteomes" id="UP001154282">
    <property type="component" value="Unassembled WGS sequence"/>
</dbReference>
<evidence type="ECO:0000313" key="7">
    <source>
        <dbReference type="EMBL" id="CAI0555499.1"/>
    </source>
</evidence>
<comment type="function">
    <text evidence="4">Involved in ubiquitination and subsequent proteasomal degradation of target proteins. Together with CUL1, RBX1 and a F-box protein, it forms a SCF E3 ubiquitin ligase complex. The functional specificity of this complex depends on the type of F-box protein. In the SCF complex, it serves as an adapter that links the F-box protein to CUL1.</text>
</comment>
<dbReference type="InterPro" id="IPR016897">
    <property type="entry name" value="SKP1"/>
</dbReference>
<evidence type="ECO:0000313" key="8">
    <source>
        <dbReference type="Proteomes" id="UP001154282"/>
    </source>
</evidence>
<evidence type="ECO:0000259" key="6">
    <source>
        <dbReference type="Pfam" id="PF03931"/>
    </source>
</evidence>
<comment type="pathway">
    <text evidence="1 4">Protein modification; protein ubiquitination.</text>
</comment>
<dbReference type="InterPro" id="IPR011333">
    <property type="entry name" value="SKP1/BTB/POZ_sf"/>
</dbReference>
<dbReference type="InterPro" id="IPR036296">
    <property type="entry name" value="SKP1-like_dim_sf"/>
</dbReference>
<evidence type="ECO:0000259" key="5">
    <source>
        <dbReference type="Pfam" id="PF01466"/>
    </source>
</evidence>
<keyword evidence="8" id="KW-1185">Reference proteome</keyword>
<accession>A0AAV0RD83</accession>
<dbReference type="GO" id="GO:0006511">
    <property type="term" value="P:ubiquitin-dependent protein catabolic process"/>
    <property type="evidence" value="ECO:0007669"/>
    <property type="project" value="InterPro"/>
</dbReference>
<dbReference type="AlphaFoldDB" id="A0AAV0RD83"/>
<comment type="caution">
    <text evidence="7">The sequence shown here is derived from an EMBL/GenBank/DDBJ whole genome shotgun (WGS) entry which is preliminary data.</text>
</comment>
<protein>
    <recommendedName>
        <fullName evidence="4">SKP1-like protein</fullName>
    </recommendedName>
</protein>
<evidence type="ECO:0000256" key="4">
    <source>
        <dbReference type="PIRNR" id="PIRNR028729"/>
    </source>
</evidence>
<evidence type="ECO:0000256" key="1">
    <source>
        <dbReference type="ARBA" id="ARBA00004906"/>
    </source>
</evidence>
<gene>
    <name evidence="7" type="ORF">LITE_LOCUS47622</name>
</gene>
<feature type="domain" description="SKP1 component POZ" evidence="6">
    <location>
        <begin position="20"/>
        <end position="85"/>
    </location>
</feature>
<dbReference type="SMART" id="SM00512">
    <property type="entry name" value="Skp1"/>
    <property type="match status" value="1"/>
</dbReference>
<dbReference type="SUPFAM" id="SSF54695">
    <property type="entry name" value="POZ domain"/>
    <property type="match status" value="1"/>
</dbReference>
<organism evidence="7 8">
    <name type="scientific">Linum tenue</name>
    <dbReference type="NCBI Taxonomy" id="586396"/>
    <lineage>
        <taxon>Eukaryota</taxon>
        <taxon>Viridiplantae</taxon>
        <taxon>Streptophyta</taxon>
        <taxon>Embryophyta</taxon>
        <taxon>Tracheophyta</taxon>
        <taxon>Spermatophyta</taxon>
        <taxon>Magnoliopsida</taxon>
        <taxon>eudicotyledons</taxon>
        <taxon>Gunneridae</taxon>
        <taxon>Pentapetalae</taxon>
        <taxon>rosids</taxon>
        <taxon>fabids</taxon>
        <taxon>Malpighiales</taxon>
        <taxon>Linaceae</taxon>
        <taxon>Linum</taxon>
    </lineage>
</organism>
<dbReference type="GO" id="GO:0016567">
    <property type="term" value="P:protein ubiquitination"/>
    <property type="evidence" value="ECO:0007669"/>
    <property type="project" value="UniProtKB-UniRule"/>
</dbReference>
<dbReference type="Gene3D" id="3.30.710.10">
    <property type="entry name" value="Potassium Channel Kv1.1, Chain A"/>
    <property type="match status" value="1"/>
</dbReference>
<evidence type="ECO:0000256" key="2">
    <source>
        <dbReference type="ARBA" id="ARBA00009993"/>
    </source>
</evidence>
<dbReference type="InterPro" id="IPR001232">
    <property type="entry name" value="SKP1-like"/>
</dbReference>
<proteinExistence type="inferred from homology"/>
<comment type="subunit">
    <text evidence="4">Part of a SCF (SKP1-cullin-F-box) protein ligase complex.</text>
</comment>
<dbReference type="PANTHER" id="PTHR11165">
    <property type="entry name" value="SKP1"/>
    <property type="match status" value="1"/>
</dbReference>
<dbReference type="SUPFAM" id="SSF81382">
    <property type="entry name" value="Skp1 dimerisation domain-like"/>
    <property type="match status" value="1"/>
</dbReference>